<keyword evidence="3" id="KW-1185">Reference proteome</keyword>
<keyword evidence="1" id="KW-0812">Transmembrane</keyword>
<accession>A0A3A9YYM1</accession>
<evidence type="ECO:0000313" key="2">
    <source>
        <dbReference type="EMBL" id="RKN40306.1"/>
    </source>
</evidence>
<sequence length="67" mass="7213">MTMMTTMTNEQGATALLVIASVILTLHIVITAVLTAVASRIALHAVKDGQDPIRLIQLLISFLRAIK</sequence>
<dbReference type="Proteomes" id="UP000281726">
    <property type="component" value="Unassembled WGS sequence"/>
</dbReference>
<protein>
    <submittedName>
        <fullName evidence="2">Uncharacterized protein</fullName>
    </submittedName>
</protein>
<proteinExistence type="predicted"/>
<gene>
    <name evidence="2" type="ORF">D7223_27295</name>
</gene>
<keyword evidence="1" id="KW-1133">Transmembrane helix</keyword>
<dbReference type="EMBL" id="RBAK01000014">
    <property type="protein sequence ID" value="RKN40306.1"/>
    <property type="molecule type" value="Genomic_DNA"/>
</dbReference>
<feature type="transmembrane region" description="Helical" evidence="1">
    <location>
        <begin position="12"/>
        <end position="37"/>
    </location>
</feature>
<evidence type="ECO:0000256" key="1">
    <source>
        <dbReference type="SAM" id="Phobius"/>
    </source>
</evidence>
<comment type="caution">
    <text evidence="2">The sequence shown here is derived from an EMBL/GenBank/DDBJ whole genome shotgun (WGS) entry which is preliminary data.</text>
</comment>
<reference evidence="2 3" key="1">
    <citation type="journal article" date="2004" name="Syst. Appl. Microbiol.">
        <title>Cryptoendolithic actinomycetes from antarctic sandstone rock samples: Micromonospora endolithica sp. nov. and two isolates related to Micromonospora coerulea Jensen 1932.</title>
        <authorList>
            <person name="Hirsch P."/>
            <person name="Mevs U."/>
            <person name="Kroppenstedt R.M."/>
            <person name="Schumann P."/>
            <person name="Stackebrandt E."/>
        </authorList>
    </citation>
    <scope>NUCLEOTIDE SEQUENCE [LARGE SCALE GENOMIC DNA]</scope>
    <source>
        <strain evidence="2 3">JCM 12677</strain>
    </source>
</reference>
<evidence type="ECO:0000313" key="3">
    <source>
        <dbReference type="Proteomes" id="UP000281726"/>
    </source>
</evidence>
<keyword evidence="1" id="KW-0472">Membrane</keyword>
<organism evidence="2 3">
    <name type="scientific">Micromonospora endolithica</name>
    <dbReference type="NCBI Taxonomy" id="230091"/>
    <lineage>
        <taxon>Bacteria</taxon>
        <taxon>Bacillati</taxon>
        <taxon>Actinomycetota</taxon>
        <taxon>Actinomycetes</taxon>
        <taxon>Micromonosporales</taxon>
        <taxon>Micromonosporaceae</taxon>
        <taxon>Micromonospora</taxon>
    </lineage>
</organism>
<name>A0A3A9YYM1_9ACTN</name>
<dbReference type="AlphaFoldDB" id="A0A3A9YYM1"/>